<dbReference type="Gene3D" id="1.20.120.1450">
    <property type="match status" value="1"/>
</dbReference>
<dbReference type="Proteomes" id="UP000037405">
    <property type="component" value="Unassembled WGS sequence"/>
</dbReference>
<accession>A0A0M0GNY3</accession>
<dbReference type="PATRIC" id="fig|189381.12.peg.742"/>
<dbReference type="AlphaFoldDB" id="A0A0M0GNY3"/>
<proteinExistence type="predicted"/>
<dbReference type="Pfam" id="PF07307">
    <property type="entry name" value="HEPPP_synt_1"/>
    <property type="match status" value="1"/>
</dbReference>
<dbReference type="RefSeq" id="WP_053426730.1">
    <property type="nucleotide sequence ID" value="NZ_LGUE01000001.1"/>
</dbReference>
<sequence>MKFIDCNHQANIIHQYVEEQLHHSYLKEYIDHPYIDRDRIHFLLLPFAEADGDISLEEVQWISTAMLLQIALDTHEKVTNSEFDPLKERQLTVLAGVYFSSLYYKILAETDEVDLIAILAKAIKEVNESKISIYKGDHADITALMKTLKKREASIISNFFAFMDDSRWEEVVSDVLVYKRLIQERSSLEETETTTFLQALAKVSLPSALRESGLLKKKSEGHRHLLSSLDRLIEGVKAAVHRNMEDGGLIAPNLKKIVLELLPYAEPREMTKLYAEEG</sequence>
<reference evidence="2" key="1">
    <citation type="submission" date="2015-07" db="EMBL/GenBank/DDBJ databases">
        <title>Fjat-14235 jcm11544.</title>
        <authorList>
            <person name="Liu B."/>
            <person name="Wang J."/>
            <person name="Zhu Y."/>
            <person name="Liu G."/>
            <person name="Chen Q."/>
            <person name="Chen Z."/>
            <person name="Lan J."/>
            <person name="Che J."/>
            <person name="Ge C."/>
            <person name="Shi H."/>
            <person name="Pan Z."/>
            <person name="Liu X."/>
        </authorList>
    </citation>
    <scope>NUCLEOTIDE SEQUENCE [LARGE SCALE GENOMIC DNA]</scope>
    <source>
        <strain evidence="2">JCM 11544</strain>
    </source>
</reference>
<organism evidence="1 2">
    <name type="scientific">Rossellomorea marisflavi</name>
    <dbReference type="NCBI Taxonomy" id="189381"/>
    <lineage>
        <taxon>Bacteria</taxon>
        <taxon>Bacillati</taxon>
        <taxon>Bacillota</taxon>
        <taxon>Bacilli</taxon>
        <taxon>Bacillales</taxon>
        <taxon>Bacillaceae</taxon>
        <taxon>Rossellomorea</taxon>
    </lineage>
</organism>
<dbReference type="GO" id="GO:0009234">
    <property type="term" value="P:menaquinone biosynthetic process"/>
    <property type="evidence" value="ECO:0007669"/>
    <property type="project" value="InterPro"/>
</dbReference>
<evidence type="ECO:0000313" key="2">
    <source>
        <dbReference type="Proteomes" id="UP000037405"/>
    </source>
</evidence>
<protein>
    <recommendedName>
        <fullName evidence="3">Heptaprenyl diphosphate synthase</fullName>
    </recommendedName>
</protein>
<dbReference type="OrthoDB" id="2417886at2"/>
<evidence type="ECO:0000313" key="1">
    <source>
        <dbReference type="EMBL" id="KON91544.1"/>
    </source>
</evidence>
<dbReference type="EMBL" id="LGUE01000001">
    <property type="protein sequence ID" value="KON91544.1"/>
    <property type="molecule type" value="Genomic_DNA"/>
</dbReference>
<evidence type="ECO:0008006" key="3">
    <source>
        <dbReference type="Google" id="ProtNLM"/>
    </source>
</evidence>
<name>A0A0M0GNY3_9BACI</name>
<dbReference type="InterPro" id="IPR009920">
    <property type="entry name" value="HEPPP_synth_su1"/>
</dbReference>
<gene>
    <name evidence="1" type="ORF">AF331_03240</name>
</gene>
<dbReference type="STRING" id="189381.GCA_900166615_03656"/>
<comment type="caution">
    <text evidence="1">The sequence shown here is derived from an EMBL/GenBank/DDBJ whole genome shotgun (WGS) entry which is preliminary data.</text>
</comment>
<keyword evidence="2" id="KW-1185">Reference proteome</keyword>